<name>A0A939J4G0_9HYPH</name>
<dbReference type="EMBL" id="JAEKJZ010000002">
    <property type="protein sequence ID" value="MBN9671562.1"/>
    <property type="molecule type" value="Genomic_DNA"/>
</dbReference>
<dbReference type="RefSeq" id="WP_207141382.1">
    <property type="nucleotide sequence ID" value="NZ_JAEKJZ010000002.1"/>
</dbReference>
<dbReference type="Proteomes" id="UP000664096">
    <property type="component" value="Unassembled WGS sequence"/>
</dbReference>
<evidence type="ECO:0000313" key="1">
    <source>
        <dbReference type="EMBL" id="MBN9671562.1"/>
    </source>
</evidence>
<comment type="caution">
    <text evidence="1">The sequence shown here is derived from an EMBL/GenBank/DDBJ whole genome shotgun (WGS) entry which is preliminary data.</text>
</comment>
<accession>A0A939J4G0</accession>
<evidence type="ECO:0000313" key="2">
    <source>
        <dbReference type="Proteomes" id="UP000664096"/>
    </source>
</evidence>
<reference evidence="1" key="1">
    <citation type="submission" date="2020-12" db="EMBL/GenBank/DDBJ databases">
        <title>Oil enriched cultivation method for isolating marine PHA-producing bacteria.</title>
        <authorList>
            <person name="Zheng W."/>
            <person name="Yu S."/>
            <person name="Huang Y."/>
        </authorList>
    </citation>
    <scope>NUCLEOTIDE SEQUENCE</scope>
    <source>
        <strain evidence="1">SY-2-12</strain>
    </source>
</reference>
<gene>
    <name evidence="1" type="ORF">JF539_14530</name>
</gene>
<protein>
    <submittedName>
        <fullName evidence="1">Uncharacterized protein</fullName>
    </submittedName>
</protein>
<sequence length="261" mass="30338">MDTISSREYKLILNSGRFRDRSAGSNAFQDMVGFLAEKLGGEIKRQDKEERRKTLYLDTEDFRLRAADYSMRLRYEEETDDFKLSLKFRSPDLILADAASVETSDDKRAEMKFEEDLLPPFENVFSRSSAIRFKKKPDLSSVADAAKIFPVLKKLDLSNKAKLKSVNDFTAREVFRKLCKIDFRKAKPIKMSLSFWYAGGVSEWPLIAECAFDFDQGDNTERFDLDQVRRANELFRLLQKQPGWFDTSSTTKTRYAYEGLR</sequence>
<proteinExistence type="predicted"/>
<dbReference type="AlphaFoldDB" id="A0A939J4G0"/>
<organism evidence="1 2">
    <name type="scientific">Roseibium aggregatum</name>
    <dbReference type="NCBI Taxonomy" id="187304"/>
    <lineage>
        <taxon>Bacteria</taxon>
        <taxon>Pseudomonadati</taxon>
        <taxon>Pseudomonadota</taxon>
        <taxon>Alphaproteobacteria</taxon>
        <taxon>Hyphomicrobiales</taxon>
        <taxon>Stappiaceae</taxon>
        <taxon>Roseibium</taxon>
    </lineage>
</organism>